<evidence type="ECO:0000313" key="9">
    <source>
        <dbReference type="EMBL" id="RWS24491.1"/>
    </source>
</evidence>
<dbReference type="InterPro" id="IPR028994">
    <property type="entry name" value="Integrin_alpha_N"/>
</dbReference>
<name>A0A443SAB8_9ACAR</name>
<evidence type="ECO:0000256" key="6">
    <source>
        <dbReference type="ARBA" id="ARBA00023180"/>
    </source>
</evidence>
<protein>
    <submittedName>
        <fullName evidence="9">T-cell immunomodulatory protein-like protein</fullName>
    </submittedName>
</protein>
<keyword evidence="4 7" id="KW-1133">Transmembrane helix</keyword>
<keyword evidence="3 7" id="KW-0812">Transmembrane</keyword>
<accession>A0A443SAB8</accession>
<evidence type="ECO:0000256" key="3">
    <source>
        <dbReference type="ARBA" id="ARBA00022692"/>
    </source>
</evidence>
<feature type="domain" description="T-cell immunomodulatory protein TIP C2" evidence="8">
    <location>
        <begin position="352"/>
        <end position="451"/>
    </location>
</feature>
<dbReference type="Proteomes" id="UP000288716">
    <property type="component" value="Unassembled WGS sequence"/>
</dbReference>
<dbReference type="GO" id="GO:0005886">
    <property type="term" value="C:plasma membrane"/>
    <property type="evidence" value="ECO:0007669"/>
    <property type="project" value="TreeGrafter"/>
</dbReference>
<dbReference type="OrthoDB" id="10250728at2759"/>
<comment type="similarity">
    <text evidence="2">Belongs to the TIP family.</text>
</comment>
<dbReference type="PANTHER" id="PTHR13412">
    <property type="entry name" value="T-CELL IMMUNOMODULATORY PROTEIN HOMOLOG"/>
    <property type="match status" value="1"/>
</dbReference>
<dbReference type="Pfam" id="PF23122">
    <property type="entry name" value="C2_ITFG1"/>
    <property type="match status" value="1"/>
</dbReference>
<dbReference type="AlphaFoldDB" id="A0A443SAB8"/>
<gene>
    <name evidence="9" type="ORF">B4U80_08484</name>
</gene>
<evidence type="ECO:0000256" key="5">
    <source>
        <dbReference type="ARBA" id="ARBA00023136"/>
    </source>
</evidence>
<evidence type="ECO:0000256" key="7">
    <source>
        <dbReference type="SAM" id="Phobius"/>
    </source>
</evidence>
<sequence>MDVIVVTKTRSGDDKFHLFAVHGNKTHLNCSLLNEAPFAIVSNQPLALDINGDMAADLFAETNSGQRFFWLGQRDGHFKQTEFNWTAAQNENNKMKSPSGNAFIDLNGDSVTDIFVSGEKFMEYWLSPLLHTKLTVTKIPYPELSSETVFGVSSFFDINSDGVIDHLLPVCSHQNCSLKVWQDDSWETIADVFYDFDNTSSPLLFCTQNSIGGFVFPFRLRHADVDGDGFPDLLALMKSNRHKYPLVVILQNVASGKNSVKRTFVPQWNVRPDLSEENEAVVAAFFDLKEDGKADVLIAYKEKENKFKITTEFNTQMIDACFLKVLVTTGLCYGHCPPEQSSPMDPTSTSIPYGTNQAGPLIIYELVDTEGYKRKSAAGQLSQSADFSLQMPYSIFGLGQQPNFVDNLTASIPSGTSKARFQSWPQIIPDSQVVVIPYPPSDPKLWRSKLFITPSDIVISTLITLTSICCLLILIIAVLHRKEVLEDLAEHQEYRRHWPECK</sequence>
<dbReference type="InterPro" id="IPR057089">
    <property type="entry name" value="C2_TIP"/>
</dbReference>
<keyword evidence="5 7" id="KW-0472">Membrane</keyword>
<dbReference type="VEuPathDB" id="VectorBase:LDEU007548"/>
<proteinExistence type="inferred from homology"/>
<evidence type="ECO:0000256" key="2">
    <source>
        <dbReference type="ARBA" id="ARBA00006496"/>
    </source>
</evidence>
<keyword evidence="6" id="KW-0325">Glycoprotein</keyword>
<evidence type="ECO:0000256" key="4">
    <source>
        <dbReference type="ARBA" id="ARBA00022989"/>
    </source>
</evidence>
<keyword evidence="10" id="KW-1185">Reference proteome</keyword>
<dbReference type="PANTHER" id="PTHR13412:SF0">
    <property type="entry name" value="T-CELL IMMUNOMODULATORY PROTEIN"/>
    <property type="match status" value="1"/>
</dbReference>
<comment type="caution">
    <text evidence="9">The sequence shown here is derived from an EMBL/GenBank/DDBJ whole genome shotgun (WGS) entry which is preliminary data.</text>
</comment>
<organism evidence="9 10">
    <name type="scientific">Leptotrombidium deliense</name>
    <dbReference type="NCBI Taxonomy" id="299467"/>
    <lineage>
        <taxon>Eukaryota</taxon>
        <taxon>Metazoa</taxon>
        <taxon>Ecdysozoa</taxon>
        <taxon>Arthropoda</taxon>
        <taxon>Chelicerata</taxon>
        <taxon>Arachnida</taxon>
        <taxon>Acari</taxon>
        <taxon>Acariformes</taxon>
        <taxon>Trombidiformes</taxon>
        <taxon>Prostigmata</taxon>
        <taxon>Anystina</taxon>
        <taxon>Parasitengona</taxon>
        <taxon>Trombiculoidea</taxon>
        <taxon>Trombiculidae</taxon>
        <taxon>Leptotrombidium</taxon>
    </lineage>
</organism>
<reference evidence="9 10" key="1">
    <citation type="journal article" date="2018" name="Gigascience">
        <title>Genomes of trombidid mites reveal novel predicted allergens and laterally-transferred genes associated with secondary metabolism.</title>
        <authorList>
            <person name="Dong X."/>
            <person name="Chaisiri K."/>
            <person name="Xia D."/>
            <person name="Armstrong S.D."/>
            <person name="Fang Y."/>
            <person name="Donnelly M.J."/>
            <person name="Kadowaki T."/>
            <person name="McGarry J.W."/>
            <person name="Darby A.C."/>
            <person name="Makepeace B.L."/>
        </authorList>
    </citation>
    <scope>NUCLEOTIDE SEQUENCE [LARGE SCALE GENOMIC DNA]</scope>
    <source>
        <strain evidence="9">UoL-UT</strain>
    </source>
</reference>
<evidence type="ECO:0000256" key="1">
    <source>
        <dbReference type="ARBA" id="ARBA00004479"/>
    </source>
</evidence>
<dbReference type="InterPro" id="IPR024881">
    <property type="entry name" value="Tip"/>
</dbReference>
<dbReference type="SUPFAM" id="SSF69318">
    <property type="entry name" value="Integrin alpha N-terminal domain"/>
    <property type="match status" value="1"/>
</dbReference>
<dbReference type="EMBL" id="NCKV01004804">
    <property type="protein sequence ID" value="RWS24491.1"/>
    <property type="molecule type" value="Genomic_DNA"/>
</dbReference>
<evidence type="ECO:0000259" key="8">
    <source>
        <dbReference type="Pfam" id="PF23122"/>
    </source>
</evidence>
<evidence type="ECO:0000313" key="10">
    <source>
        <dbReference type="Proteomes" id="UP000288716"/>
    </source>
</evidence>
<comment type="subcellular location">
    <subcellularLocation>
        <location evidence="1">Membrane</location>
        <topology evidence="1">Single-pass type I membrane protein</topology>
    </subcellularLocation>
</comment>
<feature type="transmembrane region" description="Helical" evidence="7">
    <location>
        <begin position="457"/>
        <end position="479"/>
    </location>
</feature>